<dbReference type="Pfam" id="PF06046">
    <property type="entry name" value="Sec6"/>
    <property type="match status" value="1"/>
</dbReference>
<dbReference type="GO" id="GO:0006887">
    <property type="term" value="P:exocytosis"/>
    <property type="evidence" value="ECO:0007669"/>
    <property type="project" value="UniProtKB-KW"/>
</dbReference>
<dbReference type="EMBL" id="CANTUO010000003">
    <property type="protein sequence ID" value="CAI5758840.1"/>
    <property type="molecule type" value="Genomic_DNA"/>
</dbReference>
<dbReference type="InterPro" id="IPR042532">
    <property type="entry name" value="EXOC3/Sec6_C"/>
</dbReference>
<name>A0A9W4TYE3_9ASCO</name>
<keyword evidence="4" id="KW-0175">Coiled coil</keyword>
<dbReference type="GO" id="GO:0000149">
    <property type="term" value="F:SNARE binding"/>
    <property type="evidence" value="ECO:0007669"/>
    <property type="project" value="TreeGrafter"/>
</dbReference>
<evidence type="ECO:0000256" key="1">
    <source>
        <dbReference type="ARBA" id="ARBA00009447"/>
    </source>
</evidence>
<keyword evidence="3" id="KW-0268">Exocytosis</keyword>
<feature type="coiled-coil region" evidence="4">
    <location>
        <begin position="47"/>
        <end position="74"/>
    </location>
</feature>
<proteinExistence type="inferred from homology"/>
<evidence type="ECO:0000256" key="4">
    <source>
        <dbReference type="SAM" id="Coils"/>
    </source>
</evidence>
<evidence type="ECO:0000256" key="3">
    <source>
        <dbReference type="ARBA" id="ARBA00022483"/>
    </source>
</evidence>
<dbReference type="PANTHER" id="PTHR21292">
    <property type="entry name" value="EXOCYST COMPLEX COMPONENT SEC6-RELATED"/>
    <property type="match status" value="1"/>
</dbReference>
<dbReference type="OrthoDB" id="190098at2759"/>
<sequence length="797" mass="93680">MAAELSKINNLIKLEDDLIKLDSLRSQFLKEKSSIDIKLSSTTQLQIDSIMNNLDQLNQTMKKLNNIKSNVNKITNIHQESTNIKDYDLIRKMSLINQYLSQVENIYFDISKFHQNLNNLNSAIEDEMSQFQNDSNYPLPKFLEIHNLYDQARNFHDYLERFIMNSSDDYKSLVQKITSPIKKTISLFDEFINECTISLTEYTKEGNFEFLFKFVAVISYEEKEDLKAELIGNLFQRDQLNGYQRIKKRNYKKFFFDKLRLNLQETFQTCVNHFSDDTILVFDNLYWLEEDLKFIKSLEDLFPWDIEKFFSKIYYDCLHDFTLDLIKKEPPAEDLLKILAYDKINPFDKSIIGELKESVLEDYLTTITNKMNEWNLNLIKQETESFTQRPKAPDVYPYEQKYWDEDVQGNELEMFSTFQAYVLPDFKTPLAMLKEQADVAASSGYSKILVEVIEKWNVCFLKRIDNFRDLIDDEMDRYISVFNNEKFLIKQSKAKKLFRKKPVAVDVDSLTPEEQRNISKEGLVEYLCALANSLDITSETLSDKFMPIYLEKTHANFHSKIQTAFESTVYVSNELISHIIKTICSIVINDLYPELCKVFTKAWYDPPEVSMTELIVETIAEYMQEIRSYSTYNVYALCFTILLDNFINTYIRIGYENVLHGDGKKIDPDATKKYKSFSEGIGRDISLFFHGLENLFTRKDKKYLFYSLKAIELLDNLGTCQDPLNIAPQIWQHEVLPEFYYSSIDYVIGVLSCRKDIDKSDIKQLRPKLQAIQDEYYKEVESPETPILTLSDFTYNA</sequence>
<dbReference type="PANTHER" id="PTHR21292:SF1">
    <property type="entry name" value="EXOCYST COMPLEX COMPONENT 3"/>
    <property type="match status" value="1"/>
</dbReference>
<organism evidence="5 6">
    <name type="scientific">Candida verbasci</name>
    <dbReference type="NCBI Taxonomy" id="1227364"/>
    <lineage>
        <taxon>Eukaryota</taxon>
        <taxon>Fungi</taxon>
        <taxon>Dikarya</taxon>
        <taxon>Ascomycota</taxon>
        <taxon>Saccharomycotina</taxon>
        <taxon>Pichiomycetes</taxon>
        <taxon>Debaryomycetaceae</taxon>
        <taxon>Candida/Lodderomyces clade</taxon>
        <taxon>Candida</taxon>
    </lineage>
</organism>
<protein>
    <recommendedName>
        <fullName evidence="7">Exocyst complex component Sec6</fullName>
    </recommendedName>
</protein>
<dbReference type="GO" id="GO:0051601">
    <property type="term" value="P:exocyst localization"/>
    <property type="evidence" value="ECO:0007669"/>
    <property type="project" value="TreeGrafter"/>
</dbReference>
<dbReference type="Proteomes" id="UP001152885">
    <property type="component" value="Unassembled WGS sequence"/>
</dbReference>
<dbReference type="GO" id="GO:0000145">
    <property type="term" value="C:exocyst"/>
    <property type="evidence" value="ECO:0007669"/>
    <property type="project" value="InterPro"/>
</dbReference>
<reference evidence="5" key="1">
    <citation type="submission" date="2022-12" db="EMBL/GenBank/DDBJ databases">
        <authorList>
            <person name="Brejova B."/>
        </authorList>
    </citation>
    <scope>NUCLEOTIDE SEQUENCE</scope>
</reference>
<comment type="caution">
    <text evidence="5">The sequence shown here is derived from an EMBL/GenBank/DDBJ whole genome shotgun (WGS) entry which is preliminary data.</text>
</comment>
<dbReference type="Gene3D" id="1.10.357.70">
    <property type="entry name" value="Exocyst complex component Sec6, C-terminal domain"/>
    <property type="match status" value="1"/>
</dbReference>
<dbReference type="AlphaFoldDB" id="A0A9W4TYE3"/>
<dbReference type="InterPro" id="IPR010326">
    <property type="entry name" value="EXOC3/Sec6"/>
</dbReference>
<keyword evidence="6" id="KW-1185">Reference proteome</keyword>
<dbReference type="Gene3D" id="1.10.357.50">
    <property type="match status" value="1"/>
</dbReference>
<evidence type="ECO:0000256" key="2">
    <source>
        <dbReference type="ARBA" id="ARBA00022448"/>
    </source>
</evidence>
<evidence type="ECO:0000313" key="5">
    <source>
        <dbReference type="EMBL" id="CAI5758840.1"/>
    </source>
</evidence>
<accession>A0A9W4TYE3</accession>
<evidence type="ECO:0000313" key="6">
    <source>
        <dbReference type="Proteomes" id="UP001152885"/>
    </source>
</evidence>
<keyword evidence="2" id="KW-0813">Transport</keyword>
<gene>
    <name evidence="5" type="ORF">CANVERA_P3352</name>
</gene>
<evidence type="ECO:0008006" key="7">
    <source>
        <dbReference type="Google" id="ProtNLM"/>
    </source>
</evidence>
<comment type="similarity">
    <text evidence="1">Belongs to the SEC6 family.</text>
</comment>